<evidence type="ECO:0008006" key="4">
    <source>
        <dbReference type="Google" id="ProtNLM"/>
    </source>
</evidence>
<protein>
    <recommendedName>
        <fullName evidence="4">ECF transporter S component</fullName>
    </recommendedName>
</protein>
<dbReference type="AlphaFoldDB" id="A0A075LRD4"/>
<keyword evidence="1" id="KW-0812">Transmembrane</keyword>
<sequence>MTEEELMVIAPYVKWLLLLVVVLYFGYVFVLKKEEFKSSRVVAVSAVMAALVTVATMVIRIPTPQTSGYINFGDTMVMLSGVLFGPLVGAFAGGFGSALADAIGYPHWAPFTLVIKGVEGWVVGYIASKREDFTTVLLATIVGGFLMVLGYFLVEVYLYGIGGAMAEIPGNTLQAITGIIVGGGVGYTIKRRYPQIVSMVS</sequence>
<reference evidence="2 3" key="2">
    <citation type="journal article" date="2015" name="Genome Announc.">
        <title>Complete Genome Sequence of Hyperthermophilic Piezophilic Archaeon Palaeococcus pacificus DY20341T, Isolated from Deep-Sea Hydrothermal Sediments.</title>
        <authorList>
            <person name="Zeng X."/>
            <person name="Jebbar M."/>
            <person name="Shao Z."/>
        </authorList>
    </citation>
    <scope>NUCLEOTIDE SEQUENCE [LARGE SCALE GENOMIC DNA]</scope>
    <source>
        <strain evidence="2 3">DY20341</strain>
    </source>
</reference>
<feature type="transmembrane region" description="Helical" evidence="1">
    <location>
        <begin position="42"/>
        <end position="61"/>
    </location>
</feature>
<keyword evidence="1" id="KW-0472">Membrane</keyword>
<dbReference type="EMBL" id="CP006019">
    <property type="protein sequence ID" value="AIF69290.1"/>
    <property type="molecule type" value="Genomic_DNA"/>
</dbReference>
<feature type="transmembrane region" description="Helical" evidence="1">
    <location>
        <begin position="136"/>
        <end position="160"/>
    </location>
</feature>
<evidence type="ECO:0000313" key="2">
    <source>
        <dbReference type="EMBL" id="AIF69290.1"/>
    </source>
</evidence>
<dbReference type="GeneID" id="24842003"/>
<feature type="transmembrane region" description="Helical" evidence="1">
    <location>
        <begin position="172"/>
        <end position="189"/>
    </location>
</feature>
<evidence type="ECO:0000313" key="3">
    <source>
        <dbReference type="Proteomes" id="UP000027981"/>
    </source>
</evidence>
<dbReference type="HOGENOM" id="CLU_084705_1_0_2"/>
<accession>A0A075LRD4</accession>
<dbReference type="GO" id="GO:0016020">
    <property type="term" value="C:membrane"/>
    <property type="evidence" value="ECO:0007669"/>
    <property type="project" value="InterPro"/>
</dbReference>
<proteinExistence type="predicted"/>
<feature type="transmembrane region" description="Helical" evidence="1">
    <location>
        <begin position="12"/>
        <end position="30"/>
    </location>
</feature>
<dbReference type="KEGG" id="ppac:PAP_04395"/>
<gene>
    <name evidence="2" type="ORF">PAP_04395</name>
</gene>
<organism evidence="2 3">
    <name type="scientific">Palaeococcus pacificus DY20341</name>
    <dbReference type="NCBI Taxonomy" id="1343739"/>
    <lineage>
        <taxon>Archaea</taxon>
        <taxon>Methanobacteriati</taxon>
        <taxon>Methanobacteriota</taxon>
        <taxon>Thermococci</taxon>
        <taxon>Thermococcales</taxon>
        <taxon>Thermococcaceae</taxon>
        <taxon>Palaeococcus</taxon>
    </lineage>
</organism>
<dbReference type="PANTHER" id="PTHR37815">
    <property type="entry name" value="UPF0397 PROTEIN BC_2624-RELATED"/>
    <property type="match status" value="1"/>
</dbReference>
<dbReference type="STRING" id="1343739.PAP_04395"/>
<name>A0A075LRD4_9EURY</name>
<dbReference type="RefSeq" id="WP_394296786.1">
    <property type="nucleotide sequence ID" value="NZ_CP006019.1"/>
</dbReference>
<dbReference type="Proteomes" id="UP000027981">
    <property type="component" value="Chromosome"/>
</dbReference>
<dbReference type="Gene3D" id="1.10.1760.20">
    <property type="match status" value="1"/>
</dbReference>
<dbReference type="eggNOG" id="arCOG05752">
    <property type="taxonomic scope" value="Archaea"/>
</dbReference>
<feature type="transmembrane region" description="Helical" evidence="1">
    <location>
        <begin position="81"/>
        <end position="100"/>
    </location>
</feature>
<keyword evidence="3" id="KW-1185">Reference proteome</keyword>
<dbReference type="Pfam" id="PF07155">
    <property type="entry name" value="ECF-ribofla_trS"/>
    <property type="match status" value="1"/>
</dbReference>
<dbReference type="PANTHER" id="PTHR37815:SF3">
    <property type="entry name" value="UPF0397 PROTEIN SPR0429"/>
    <property type="match status" value="1"/>
</dbReference>
<keyword evidence="1" id="KW-1133">Transmembrane helix</keyword>
<evidence type="ECO:0000256" key="1">
    <source>
        <dbReference type="SAM" id="Phobius"/>
    </source>
</evidence>
<dbReference type="InterPro" id="IPR009825">
    <property type="entry name" value="ECF_substrate-spec-like"/>
</dbReference>
<reference evidence="3" key="1">
    <citation type="submission" date="2013-06" db="EMBL/GenBank/DDBJ databases">
        <title>Complete Genome Sequence of Hyperthermophilic Palaeococcus pacificus DY20341T, Isolated from a Deep-Sea Hydrothermal Sediments.</title>
        <authorList>
            <person name="Zeng X."/>
            <person name="Shao Z."/>
        </authorList>
    </citation>
    <scope>NUCLEOTIDE SEQUENCE [LARGE SCALE GENOMIC DNA]</scope>
    <source>
        <strain evidence="3">DY20341</strain>
    </source>
</reference>